<comment type="caution">
    <text evidence="9">The sequence shown here is derived from an EMBL/GenBank/DDBJ whole genome shotgun (WGS) entry which is preliminary data.</text>
</comment>
<dbReference type="InterPro" id="IPR017437">
    <property type="entry name" value="ATP-NAD_kinase_PpnK-typ_C"/>
</dbReference>
<dbReference type="GO" id="GO:0051287">
    <property type="term" value="F:NAD binding"/>
    <property type="evidence" value="ECO:0007669"/>
    <property type="project" value="UniProtKB-ARBA"/>
</dbReference>
<evidence type="ECO:0000256" key="3">
    <source>
        <dbReference type="ARBA" id="ARBA00022777"/>
    </source>
</evidence>
<feature type="binding site" evidence="8">
    <location>
        <position position="247"/>
    </location>
    <ligand>
        <name>NAD(+)</name>
        <dbReference type="ChEBI" id="CHEBI:57540"/>
    </ligand>
</feature>
<dbReference type="GO" id="GO:0005737">
    <property type="term" value="C:cytoplasm"/>
    <property type="evidence" value="ECO:0007669"/>
    <property type="project" value="UniProtKB-SubCell"/>
</dbReference>
<dbReference type="GO" id="GO:0005524">
    <property type="term" value="F:ATP binding"/>
    <property type="evidence" value="ECO:0007669"/>
    <property type="project" value="UniProtKB-KW"/>
</dbReference>
<dbReference type="AlphaFoldDB" id="A0A538T2R9"/>
<dbReference type="PANTHER" id="PTHR20275">
    <property type="entry name" value="NAD KINASE"/>
    <property type="match status" value="1"/>
</dbReference>
<keyword evidence="8" id="KW-0963">Cytoplasm</keyword>
<dbReference type="EMBL" id="VBOW01000045">
    <property type="protein sequence ID" value="TMQ57929.1"/>
    <property type="molecule type" value="Genomic_DNA"/>
</dbReference>
<keyword evidence="3 8" id="KW-0418">Kinase</keyword>
<feature type="binding site" evidence="8">
    <location>
        <begin position="72"/>
        <end position="73"/>
    </location>
    <ligand>
        <name>NAD(+)</name>
        <dbReference type="ChEBI" id="CHEBI:57540"/>
    </ligand>
</feature>
<dbReference type="Proteomes" id="UP000316852">
    <property type="component" value="Unassembled WGS sequence"/>
</dbReference>
<comment type="caution">
    <text evidence="8">Lacks conserved residue(s) required for the propagation of feature annotation.</text>
</comment>
<dbReference type="SUPFAM" id="SSF111331">
    <property type="entry name" value="NAD kinase/diacylglycerol kinase-like"/>
    <property type="match status" value="1"/>
</dbReference>
<evidence type="ECO:0000256" key="6">
    <source>
        <dbReference type="ARBA" id="ARBA00023027"/>
    </source>
</evidence>
<feature type="binding site" evidence="8">
    <location>
        <begin position="188"/>
        <end position="193"/>
    </location>
    <ligand>
        <name>NAD(+)</name>
        <dbReference type="ChEBI" id="CHEBI:57540"/>
    </ligand>
</feature>
<sequence length="298" mass="32111">MTLPPRRVGIVGNREKKGARALLPALVRWIRDRGLSVTLERSLCQGVRGVGAGLPLKSLVSRVDAVLVLGGDGTFLSTARETARAGVPILGVNVGGLGFLTETAESDLYPALERLLAGEVQIEPRMMIEARVRSRKGRAVWSESGLNDVVIHQADESRMVRLDIRIGPTSIGTLAADGLIVATPTGSTAYSLSAGGSIVRPTIEALLATPICPHSLAFRPLLVGADEKFRIRLGQNVSRARLTIDGQISRLLAAGDEVEVRRAKSRVQMLSLKRESFYEVLRQKLAWAGSPSRTRLRG</sequence>
<dbReference type="PANTHER" id="PTHR20275:SF0">
    <property type="entry name" value="NAD KINASE"/>
    <property type="match status" value="1"/>
</dbReference>
<feature type="active site" description="Proton acceptor" evidence="8">
    <location>
        <position position="72"/>
    </location>
</feature>
<reference evidence="9 10" key="1">
    <citation type="journal article" date="2019" name="Nat. Microbiol.">
        <title>Mediterranean grassland soil C-N compound turnover is dependent on rainfall and depth, and is mediated by genomically divergent microorganisms.</title>
        <authorList>
            <person name="Diamond S."/>
            <person name="Andeer P.F."/>
            <person name="Li Z."/>
            <person name="Crits-Christoph A."/>
            <person name="Burstein D."/>
            <person name="Anantharaman K."/>
            <person name="Lane K.R."/>
            <person name="Thomas B.C."/>
            <person name="Pan C."/>
            <person name="Northen T.R."/>
            <person name="Banfield J.F."/>
        </authorList>
    </citation>
    <scope>NUCLEOTIDE SEQUENCE [LARGE SCALE GENOMIC DNA]</scope>
    <source>
        <strain evidence="9">WS_6</strain>
    </source>
</reference>
<feature type="binding site" evidence="8">
    <location>
        <position position="158"/>
    </location>
    <ligand>
        <name>NAD(+)</name>
        <dbReference type="ChEBI" id="CHEBI:57540"/>
    </ligand>
</feature>
<dbReference type="EC" id="2.7.1.23" evidence="8"/>
<dbReference type="InterPro" id="IPR016064">
    <property type="entry name" value="NAD/diacylglycerol_kinase_sf"/>
</dbReference>
<dbReference type="FunFam" id="2.60.200.30:FF:000009">
    <property type="entry name" value="Poly(P)/ATP NAD kinase"/>
    <property type="match status" value="1"/>
</dbReference>
<dbReference type="Gene3D" id="2.60.200.30">
    <property type="entry name" value="Probable inorganic polyphosphate/atp-NAD kinase, domain 2"/>
    <property type="match status" value="1"/>
</dbReference>
<comment type="catalytic activity">
    <reaction evidence="7 8">
        <text>NAD(+) + ATP = ADP + NADP(+) + H(+)</text>
        <dbReference type="Rhea" id="RHEA:18629"/>
        <dbReference type="ChEBI" id="CHEBI:15378"/>
        <dbReference type="ChEBI" id="CHEBI:30616"/>
        <dbReference type="ChEBI" id="CHEBI:57540"/>
        <dbReference type="ChEBI" id="CHEBI:58349"/>
        <dbReference type="ChEBI" id="CHEBI:456216"/>
        <dbReference type="EC" id="2.7.1.23"/>
    </reaction>
</comment>
<dbReference type="GO" id="GO:0006741">
    <property type="term" value="P:NADP+ biosynthetic process"/>
    <property type="evidence" value="ECO:0007669"/>
    <property type="project" value="UniProtKB-UniRule"/>
</dbReference>
<dbReference type="Pfam" id="PF01513">
    <property type="entry name" value="NAD_kinase"/>
    <property type="match status" value="1"/>
</dbReference>
<evidence type="ECO:0000256" key="4">
    <source>
        <dbReference type="ARBA" id="ARBA00022840"/>
    </source>
</evidence>
<name>A0A538T2R9_UNCEI</name>
<evidence type="ECO:0000256" key="2">
    <source>
        <dbReference type="ARBA" id="ARBA00022741"/>
    </source>
</evidence>
<dbReference type="InterPro" id="IPR017438">
    <property type="entry name" value="ATP-NAD_kinase_N"/>
</dbReference>
<gene>
    <name evidence="8" type="primary">nadK</name>
    <name evidence="9" type="ORF">E6K76_09255</name>
</gene>
<feature type="binding site" evidence="8">
    <location>
        <position position="177"/>
    </location>
    <ligand>
        <name>NAD(+)</name>
        <dbReference type="ChEBI" id="CHEBI:57540"/>
    </ligand>
</feature>
<evidence type="ECO:0000313" key="10">
    <source>
        <dbReference type="Proteomes" id="UP000316852"/>
    </source>
</evidence>
<keyword evidence="2 8" id="KW-0547">Nucleotide-binding</keyword>
<evidence type="ECO:0000313" key="9">
    <source>
        <dbReference type="EMBL" id="TMQ57929.1"/>
    </source>
</evidence>
<evidence type="ECO:0000256" key="7">
    <source>
        <dbReference type="ARBA" id="ARBA00047925"/>
    </source>
</evidence>
<comment type="cofactor">
    <cofactor evidence="8">
        <name>a divalent metal cation</name>
        <dbReference type="ChEBI" id="CHEBI:60240"/>
    </cofactor>
</comment>
<protein>
    <recommendedName>
        <fullName evidence="8">NAD kinase</fullName>
        <ecNumber evidence="8">2.7.1.23</ecNumber>
    </recommendedName>
    <alternativeName>
        <fullName evidence="8">ATP-dependent NAD kinase</fullName>
    </alternativeName>
</protein>
<dbReference type="InterPro" id="IPR002504">
    <property type="entry name" value="NADK"/>
</dbReference>
<keyword evidence="4 8" id="KW-0067">ATP-binding</keyword>
<dbReference type="GO" id="GO:0003951">
    <property type="term" value="F:NAD+ kinase activity"/>
    <property type="evidence" value="ECO:0007669"/>
    <property type="project" value="UniProtKB-UniRule"/>
</dbReference>
<evidence type="ECO:0000256" key="8">
    <source>
        <dbReference type="HAMAP-Rule" id="MF_00361"/>
    </source>
</evidence>
<proteinExistence type="inferred from homology"/>
<evidence type="ECO:0000256" key="1">
    <source>
        <dbReference type="ARBA" id="ARBA00022679"/>
    </source>
</evidence>
<dbReference type="GO" id="GO:0046872">
    <property type="term" value="F:metal ion binding"/>
    <property type="evidence" value="ECO:0007669"/>
    <property type="project" value="UniProtKB-UniRule"/>
</dbReference>
<comment type="subcellular location">
    <subcellularLocation>
        <location evidence="8">Cytoplasm</location>
    </subcellularLocation>
</comment>
<dbReference type="GO" id="GO:0019674">
    <property type="term" value="P:NAD+ metabolic process"/>
    <property type="evidence" value="ECO:0007669"/>
    <property type="project" value="InterPro"/>
</dbReference>
<keyword evidence="1 8" id="KW-0808">Transferase</keyword>
<feature type="binding site" evidence="8">
    <location>
        <begin position="147"/>
        <end position="148"/>
    </location>
    <ligand>
        <name>NAD(+)</name>
        <dbReference type="ChEBI" id="CHEBI:57540"/>
    </ligand>
</feature>
<dbReference type="HAMAP" id="MF_00361">
    <property type="entry name" value="NAD_kinase"/>
    <property type="match status" value="1"/>
</dbReference>
<comment type="function">
    <text evidence="8">Involved in the regulation of the intracellular balance of NAD and NADP, and is a key enzyme in the biosynthesis of NADP. Catalyzes specifically the phosphorylation on 2'-hydroxyl of the adenosine moiety of NAD to yield NADP.</text>
</comment>
<dbReference type="Gene3D" id="3.40.50.10330">
    <property type="entry name" value="Probable inorganic polyphosphate/atp-NAD kinase, domain 1"/>
    <property type="match status" value="1"/>
</dbReference>
<evidence type="ECO:0000256" key="5">
    <source>
        <dbReference type="ARBA" id="ARBA00022857"/>
    </source>
</evidence>
<dbReference type="Pfam" id="PF20143">
    <property type="entry name" value="NAD_kinase_C"/>
    <property type="match status" value="1"/>
</dbReference>
<keyword evidence="6 8" id="KW-0520">NAD</keyword>
<accession>A0A538T2R9</accession>
<organism evidence="9 10">
    <name type="scientific">Eiseniibacteriota bacterium</name>
    <dbReference type="NCBI Taxonomy" id="2212470"/>
    <lineage>
        <taxon>Bacteria</taxon>
        <taxon>Candidatus Eiseniibacteriota</taxon>
    </lineage>
</organism>
<comment type="similarity">
    <text evidence="8">Belongs to the NAD kinase family.</text>
</comment>
<keyword evidence="5 8" id="KW-0521">NADP</keyword>